<dbReference type="eggNOG" id="COG0702">
    <property type="taxonomic scope" value="Bacteria"/>
</dbReference>
<sequence length="283" mass="29149">MTIVVTGATGQLGRHVVAGLREKLPAGQIVAAVRSPEKAANLGVEVRKADYDRPETLATAFAGASKVLLISGNAVGHRVPQHQAVVDAAKAAGVTHLVYTSAPHADDTPLVLAPEHKATEEIIRASGVPFTILRNNWYTENYVQNAQQAIATGVLIGSAGAGRVASATRADFAAGAVAVLTGEGHEGKVYELGGDVAWTFDDLAGEISTIAGKEIRYRNLTADEHRAALVEAGLPAETAGFVVALDQNIAEGTLAEVTGELSALIGRPTTPLGEGLAAALKEA</sequence>
<dbReference type="Gene3D" id="3.40.50.720">
    <property type="entry name" value="NAD(P)-binding Rossmann-like Domain"/>
    <property type="match status" value="1"/>
</dbReference>
<dbReference type="KEGG" id="amq:AMETH_4830"/>
<dbReference type="InterPro" id="IPR052718">
    <property type="entry name" value="NmrA-type_oxidoreductase"/>
</dbReference>
<organism evidence="2 3">
    <name type="scientific">Amycolatopsis methanolica 239</name>
    <dbReference type="NCBI Taxonomy" id="1068978"/>
    <lineage>
        <taxon>Bacteria</taxon>
        <taxon>Bacillati</taxon>
        <taxon>Actinomycetota</taxon>
        <taxon>Actinomycetes</taxon>
        <taxon>Pseudonocardiales</taxon>
        <taxon>Pseudonocardiaceae</taxon>
        <taxon>Amycolatopsis</taxon>
        <taxon>Amycolatopsis methanolica group</taxon>
    </lineage>
</organism>
<keyword evidence="3" id="KW-1185">Reference proteome</keyword>
<dbReference type="Proteomes" id="UP000062973">
    <property type="component" value="Chromosome"/>
</dbReference>
<dbReference type="RefSeq" id="WP_017983757.1">
    <property type="nucleotide sequence ID" value="NZ_AQUL01000001.1"/>
</dbReference>
<dbReference type="CDD" id="cd05269">
    <property type="entry name" value="TMR_SDR_a"/>
    <property type="match status" value="1"/>
</dbReference>
<dbReference type="InterPro" id="IPR036291">
    <property type="entry name" value="NAD(P)-bd_dom_sf"/>
</dbReference>
<protein>
    <submittedName>
        <fullName evidence="2">Nucleotide-diphosphate-sugar epimerase/NmrA family protein</fullName>
    </submittedName>
</protein>
<dbReference type="PANTHER" id="PTHR47129:SF1">
    <property type="entry name" value="NMRA-LIKE DOMAIN-CONTAINING PROTEIN"/>
    <property type="match status" value="1"/>
</dbReference>
<evidence type="ECO:0000313" key="2">
    <source>
        <dbReference type="EMBL" id="AIJ24922.1"/>
    </source>
</evidence>
<dbReference type="PANTHER" id="PTHR47129">
    <property type="entry name" value="QUINONE OXIDOREDUCTASE 2"/>
    <property type="match status" value="1"/>
</dbReference>
<accession>A0A076N4K2</accession>
<dbReference type="InterPro" id="IPR016040">
    <property type="entry name" value="NAD(P)-bd_dom"/>
</dbReference>
<reference evidence="2 3" key="1">
    <citation type="submission" date="2014-07" db="EMBL/GenBank/DDBJ databases">
        <title>Whole Genome Sequence of the Amycolatopsis methanolica 239.</title>
        <authorList>
            <person name="Tang B."/>
        </authorList>
    </citation>
    <scope>NUCLEOTIDE SEQUENCE [LARGE SCALE GENOMIC DNA]</scope>
    <source>
        <strain evidence="2 3">239</strain>
    </source>
</reference>
<dbReference type="Gene3D" id="3.90.25.10">
    <property type="entry name" value="UDP-galactose 4-epimerase, domain 1"/>
    <property type="match status" value="1"/>
</dbReference>
<evidence type="ECO:0000259" key="1">
    <source>
        <dbReference type="Pfam" id="PF13460"/>
    </source>
</evidence>
<dbReference type="OrthoDB" id="5510591at2"/>
<name>A0A076N4K2_AMYME</name>
<feature type="domain" description="NAD(P)-binding" evidence="1">
    <location>
        <begin position="7"/>
        <end position="181"/>
    </location>
</feature>
<dbReference type="STRING" id="1068978.AMETH_4830"/>
<evidence type="ECO:0000313" key="3">
    <source>
        <dbReference type="Proteomes" id="UP000062973"/>
    </source>
</evidence>
<dbReference type="Pfam" id="PF13460">
    <property type="entry name" value="NAD_binding_10"/>
    <property type="match status" value="1"/>
</dbReference>
<gene>
    <name evidence="2" type="ORF">AMETH_4830</name>
</gene>
<dbReference type="PATRIC" id="fig|1068978.7.peg.5194"/>
<dbReference type="AlphaFoldDB" id="A0A076N4K2"/>
<dbReference type="HOGENOM" id="CLU_007383_10_4_11"/>
<dbReference type="SUPFAM" id="SSF51735">
    <property type="entry name" value="NAD(P)-binding Rossmann-fold domains"/>
    <property type="match status" value="1"/>
</dbReference>
<dbReference type="EMBL" id="CP009110">
    <property type="protein sequence ID" value="AIJ24922.1"/>
    <property type="molecule type" value="Genomic_DNA"/>
</dbReference>
<proteinExistence type="predicted"/>